<accession>A0A804NS79</accession>
<reference evidence="4" key="2">
    <citation type="submission" date="2019-07" db="EMBL/GenBank/DDBJ databases">
        <authorList>
            <person name="Seetharam A."/>
            <person name="Woodhouse M."/>
            <person name="Cannon E."/>
        </authorList>
    </citation>
    <scope>NUCLEOTIDE SEQUENCE [LARGE SCALE GENOMIC DNA]</scope>
    <source>
        <strain evidence="4">cv. B73</strain>
    </source>
</reference>
<dbReference type="Gramene" id="Zm00001eb182210_T001">
    <property type="protein sequence ID" value="Zm00001eb182210_P001"/>
    <property type="gene ID" value="Zm00001eb182210"/>
</dbReference>
<comment type="similarity">
    <text evidence="2">Belongs to the MscS (TC 1.A.23) family.</text>
</comment>
<dbReference type="AlphaFoldDB" id="A0A804NS79"/>
<dbReference type="PANTHER" id="PTHR31618">
    <property type="entry name" value="MECHANOSENSITIVE ION CHANNEL PROTEIN 5"/>
    <property type="match status" value="1"/>
</dbReference>
<dbReference type="InParanoid" id="A0A804NS79"/>
<sequence>MSGKSRPLPKSGRLTTVASKRGGGGAAAAASKQMHRQKIEHHLDDDISIDQLHKLSQKNISAWSMKRPMKIVWYGALTTMDEQLKHATGEDELATEIHSEYKAKVAAKRIFQNVAKPGSKHIYLSDLMCFMRQEEALKATNLFEGAQEHNRVSKRSLKNWVVNISDVRATRTRPSPDVEQRGRDREAAEHGQPPSTRLRSSPVKHFARGDADLFS</sequence>
<evidence type="ECO:0000313" key="4">
    <source>
        <dbReference type="EnsemblPlants" id="Zm00001eb182210_P001"/>
    </source>
</evidence>
<evidence type="ECO:0000313" key="5">
    <source>
        <dbReference type="Proteomes" id="UP000007305"/>
    </source>
</evidence>
<organism evidence="4 5">
    <name type="scientific">Zea mays</name>
    <name type="common">Maize</name>
    <dbReference type="NCBI Taxonomy" id="4577"/>
    <lineage>
        <taxon>Eukaryota</taxon>
        <taxon>Viridiplantae</taxon>
        <taxon>Streptophyta</taxon>
        <taxon>Embryophyta</taxon>
        <taxon>Tracheophyta</taxon>
        <taxon>Spermatophyta</taxon>
        <taxon>Magnoliopsida</taxon>
        <taxon>Liliopsida</taxon>
        <taxon>Poales</taxon>
        <taxon>Poaceae</taxon>
        <taxon>PACMAD clade</taxon>
        <taxon>Panicoideae</taxon>
        <taxon>Andropogonodae</taxon>
        <taxon>Andropogoneae</taxon>
        <taxon>Tripsacinae</taxon>
        <taxon>Zea</taxon>
    </lineage>
</organism>
<evidence type="ECO:0000256" key="3">
    <source>
        <dbReference type="SAM" id="MobiDB-lite"/>
    </source>
</evidence>
<feature type="region of interest" description="Disordered" evidence="3">
    <location>
        <begin position="171"/>
        <end position="215"/>
    </location>
</feature>
<comment type="subcellular location">
    <subcellularLocation>
        <location evidence="1">Membrane</location>
        <topology evidence="1">Multi-pass membrane protein</topology>
    </subcellularLocation>
</comment>
<keyword evidence="5" id="KW-1185">Reference proteome</keyword>
<protein>
    <submittedName>
        <fullName evidence="4">Uncharacterized protein</fullName>
    </submittedName>
</protein>
<proteinExistence type="inferred from homology"/>
<dbReference type="Proteomes" id="UP000007305">
    <property type="component" value="Chromosome 4"/>
</dbReference>
<evidence type="ECO:0000256" key="1">
    <source>
        <dbReference type="ARBA" id="ARBA00004141"/>
    </source>
</evidence>
<name>A0A804NS79_MAIZE</name>
<feature type="region of interest" description="Disordered" evidence="3">
    <location>
        <begin position="1"/>
        <end position="35"/>
    </location>
</feature>
<reference evidence="4" key="3">
    <citation type="submission" date="2021-05" db="UniProtKB">
        <authorList>
            <consortium name="EnsemblPlants"/>
        </authorList>
    </citation>
    <scope>IDENTIFICATION</scope>
    <source>
        <strain evidence="4">cv. B73</strain>
    </source>
</reference>
<evidence type="ECO:0000256" key="2">
    <source>
        <dbReference type="ARBA" id="ARBA00008017"/>
    </source>
</evidence>
<reference evidence="5" key="1">
    <citation type="journal article" date="2009" name="Science">
        <title>The B73 maize genome: complexity, diversity, and dynamics.</title>
        <authorList>
            <person name="Schnable P.S."/>
            <person name="Ware D."/>
            <person name="Fulton R.S."/>
            <person name="Stein J.C."/>
            <person name="Wei F."/>
            <person name="Pasternak S."/>
            <person name="Liang C."/>
            <person name="Zhang J."/>
            <person name="Fulton L."/>
            <person name="Graves T.A."/>
            <person name="Minx P."/>
            <person name="Reily A.D."/>
            <person name="Courtney L."/>
            <person name="Kruchowski S.S."/>
            <person name="Tomlinson C."/>
            <person name="Strong C."/>
            <person name="Delehaunty K."/>
            <person name="Fronick C."/>
            <person name="Courtney B."/>
            <person name="Rock S.M."/>
            <person name="Belter E."/>
            <person name="Du F."/>
            <person name="Kim K."/>
            <person name="Abbott R.M."/>
            <person name="Cotton M."/>
            <person name="Levy A."/>
            <person name="Marchetto P."/>
            <person name="Ochoa K."/>
            <person name="Jackson S.M."/>
            <person name="Gillam B."/>
            <person name="Chen W."/>
            <person name="Yan L."/>
            <person name="Higginbotham J."/>
            <person name="Cardenas M."/>
            <person name="Waligorski J."/>
            <person name="Applebaum E."/>
            <person name="Phelps L."/>
            <person name="Falcone J."/>
            <person name="Kanchi K."/>
            <person name="Thane T."/>
            <person name="Scimone A."/>
            <person name="Thane N."/>
            <person name="Henke J."/>
            <person name="Wang T."/>
            <person name="Ruppert J."/>
            <person name="Shah N."/>
            <person name="Rotter K."/>
            <person name="Hodges J."/>
            <person name="Ingenthron E."/>
            <person name="Cordes M."/>
            <person name="Kohlberg S."/>
            <person name="Sgro J."/>
            <person name="Delgado B."/>
            <person name="Mead K."/>
            <person name="Chinwalla A."/>
            <person name="Leonard S."/>
            <person name="Crouse K."/>
            <person name="Collura K."/>
            <person name="Kudrna D."/>
            <person name="Currie J."/>
            <person name="He R."/>
            <person name="Angelova A."/>
            <person name="Rajasekar S."/>
            <person name="Mueller T."/>
            <person name="Lomeli R."/>
            <person name="Scara G."/>
            <person name="Ko A."/>
            <person name="Delaney K."/>
            <person name="Wissotski M."/>
            <person name="Lopez G."/>
            <person name="Campos D."/>
            <person name="Braidotti M."/>
            <person name="Ashley E."/>
            <person name="Golser W."/>
            <person name="Kim H."/>
            <person name="Lee S."/>
            <person name="Lin J."/>
            <person name="Dujmic Z."/>
            <person name="Kim W."/>
            <person name="Talag J."/>
            <person name="Zuccolo A."/>
            <person name="Fan C."/>
            <person name="Sebastian A."/>
            <person name="Kramer M."/>
            <person name="Spiegel L."/>
            <person name="Nascimento L."/>
            <person name="Zutavern T."/>
            <person name="Miller B."/>
            <person name="Ambroise C."/>
            <person name="Muller S."/>
            <person name="Spooner W."/>
            <person name="Narechania A."/>
            <person name="Ren L."/>
            <person name="Wei S."/>
            <person name="Kumari S."/>
            <person name="Faga B."/>
            <person name="Levy M.J."/>
            <person name="McMahan L."/>
            <person name="Van Buren P."/>
            <person name="Vaughn M.W."/>
            <person name="Ying K."/>
            <person name="Yeh C.-T."/>
            <person name="Emrich S.J."/>
            <person name="Jia Y."/>
            <person name="Kalyanaraman A."/>
            <person name="Hsia A.-P."/>
            <person name="Barbazuk W.B."/>
            <person name="Baucom R.S."/>
            <person name="Brutnell T.P."/>
            <person name="Carpita N.C."/>
            <person name="Chaparro C."/>
            <person name="Chia J.-M."/>
            <person name="Deragon J.-M."/>
            <person name="Estill J.C."/>
            <person name="Fu Y."/>
            <person name="Jeddeloh J.A."/>
            <person name="Han Y."/>
            <person name="Lee H."/>
            <person name="Li P."/>
            <person name="Lisch D.R."/>
            <person name="Liu S."/>
            <person name="Liu Z."/>
            <person name="Nagel D.H."/>
            <person name="McCann M.C."/>
            <person name="SanMiguel P."/>
            <person name="Myers A.M."/>
            <person name="Nettleton D."/>
            <person name="Nguyen J."/>
            <person name="Penning B.W."/>
            <person name="Ponnala L."/>
            <person name="Schneider K.L."/>
            <person name="Schwartz D.C."/>
            <person name="Sharma A."/>
            <person name="Soderlund C."/>
            <person name="Springer N.M."/>
            <person name="Sun Q."/>
            <person name="Wang H."/>
            <person name="Waterman M."/>
            <person name="Westerman R."/>
            <person name="Wolfgruber T.K."/>
            <person name="Yang L."/>
            <person name="Yu Y."/>
            <person name="Zhang L."/>
            <person name="Zhou S."/>
            <person name="Zhu Q."/>
            <person name="Bennetzen J.L."/>
            <person name="Dawe R.K."/>
            <person name="Jiang J."/>
            <person name="Jiang N."/>
            <person name="Presting G.G."/>
            <person name="Wessler S.R."/>
            <person name="Aluru S."/>
            <person name="Martienssen R.A."/>
            <person name="Clifton S.W."/>
            <person name="McCombie W.R."/>
            <person name="Wing R.A."/>
            <person name="Wilson R.K."/>
        </authorList>
    </citation>
    <scope>NUCLEOTIDE SEQUENCE [LARGE SCALE GENOMIC DNA]</scope>
    <source>
        <strain evidence="5">cv. B73</strain>
    </source>
</reference>
<dbReference type="EnsemblPlants" id="Zm00001eb182210_T001">
    <property type="protein sequence ID" value="Zm00001eb182210_P001"/>
    <property type="gene ID" value="Zm00001eb182210"/>
</dbReference>
<dbReference type="GO" id="GO:0016020">
    <property type="term" value="C:membrane"/>
    <property type="evidence" value="ECO:0007669"/>
    <property type="project" value="UniProtKB-SubCell"/>
</dbReference>
<feature type="compositionally biased region" description="Basic and acidic residues" evidence="3">
    <location>
        <begin position="174"/>
        <end position="189"/>
    </location>
</feature>
<dbReference type="InterPro" id="IPR016688">
    <property type="entry name" value="MscS-like_plants/fungi"/>
</dbReference>
<dbReference type="PANTHER" id="PTHR31618:SF6">
    <property type="entry name" value="MECHANOSENSITIVE ION CHANNEL PROTEIN"/>
    <property type="match status" value="1"/>
</dbReference>